<organism evidence="1 2">
    <name type="scientific">Sulfitobacter alexandrii</name>
    <dbReference type="NCBI Taxonomy" id="1917485"/>
    <lineage>
        <taxon>Bacteria</taxon>
        <taxon>Pseudomonadati</taxon>
        <taxon>Pseudomonadota</taxon>
        <taxon>Alphaproteobacteria</taxon>
        <taxon>Rhodobacterales</taxon>
        <taxon>Roseobacteraceae</taxon>
        <taxon>Sulfitobacter</taxon>
    </lineage>
</organism>
<dbReference type="OrthoDB" id="7306769at2"/>
<dbReference type="STRING" id="1917485.BOO69_09650"/>
<sequence>MTTKRTFTCTAEILPLTGEALPGRIELMPLGPIRLQDRRGEVGRVTDAAGLIARTMAAAKGGMLPIDFAHGMDGQGNRDGRAAGWITSLEVSGQRIVASVEWTPAGEEALRGRHFRFISPTFTVPEGQSEVGRILRAGLTNDPALPELALVASQQENDLMPQWLKQLAAKLGMPEETDEAKVLAAAESAIDQAEHAAGIVTAAGLTGELTETAATAIAAKITAAPEGGADPDPSKFVPMSAFQELSAKFTTLTASVNEDRAGAVVTAAMEAGKVTPGLEDWARKYAASDLAGFKTWLASAPVVVDGKSVTPKGAPENADHLTADERAVIAATGVSEEAFLAQKQGKPLVPAKKDA</sequence>
<dbReference type="InterPro" id="IPR012106">
    <property type="entry name" value="Phage_Mu_Gp1"/>
</dbReference>
<accession>A0A1J0WH60</accession>
<protein>
    <submittedName>
        <fullName evidence="1">Uncharacterized protein</fullName>
    </submittedName>
</protein>
<dbReference type="Proteomes" id="UP000181897">
    <property type="component" value="Chromosome"/>
</dbReference>
<dbReference type="KEGG" id="suam:BOO69_09650"/>
<dbReference type="AlphaFoldDB" id="A0A1J0WH60"/>
<proteinExistence type="predicted"/>
<reference evidence="1 2" key="1">
    <citation type="submission" date="2016-11" db="EMBL/GenBank/DDBJ databases">
        <title>Complete genome sequence of Sulfitobacter sp. AM1-D1, a toxic bacteria associated with marine dinoflagellate Alexandrium minutum in East China Sea.</title>
        <authorList>
            <person name="Yang Q."/>
            <person name="Zhang X."/>
            <person name="Tian X."/>
        </authorList>
    </citation>
    <scope>NUCLEOTIDE SEQUENCE [LARGE SCALE GENOMIC DNA]</scope>
    <source>
        <strain evidence="1 2">AM1-D1</strain>
    </source>
</reference>
<dbReference type="RefSeq" id="WP_071971983.1">
    <property type="nucleotide sequence ID" value="NZ_CP018076.1"/>
</dbReference>
<evidence type="ECO:0000313" key="2">
    <source>
        <dbReference type="Proteomes" id="UP000181897"/>
    </source>
</evidence>
<keyword evidence="2" id="KW-1185">Reference proteome</keyword>
<dbReference type="Pfam" id="PF10123">
    <property type="entry name" value="Mu-like_Pro"/>
    <property type="match status" value="1"/>
</dbReference>
<gene>
    <name evidence="1" type="ORF">BOO69_09650</name>
</gene>
<dbReference type="PIRSF" id="PIRSF016624">
    <property type="entry name" value="Mu_prophg_I"/>
    <property type="match status" value="1"/>
</dbReference>
<name>A0A1J0WH60_9RHOB</name>
<evidence type="ECO:0000313" key="1">
    <source>
        <dbReference type="EMBL" id="APE43649.1"/>
    </source>
</evidence>
<dbReference type="EMBL" id="CP018076">
    <property type="protein sequence ID" value="APE43649.1"/>
    <property type="molecule type" value="Genomic_DNA"/>
</dbReference>